<name>A0A5R9PIV2_9GAMM</name>
<evidence type="ECO:0000256" key="1">
    <source>
        <dbReference type="SAM" id="Phobius"/>
    </source>
</evidence>
<feature type="transmembrane region" description="Helical" evidence="1">
    <location>
        <begin position="93"/>
        <end position="114"/>
    </location>
</feature>
<dbReference type="Proteomes" id="UP000308508">
    <property type="component" value="Unassembled WGS sequence"/>
</dbReference>
<keyword evidence="3" id="KW-1185">Reference proteome</keyword>
<sequence length="115" mass="11790">MLLYALIVFLVGACGGLVLASYVLRGKLAPWAVSLLHALLGASGLILLVAAILTGDGIGTLPVLALCVFLVAALFGFHLASIHYGKRVALKRVVLTHAGFAVTGAVLLIAAVVMQ</sequence>
<evidence type="ECO:0000313" key="3">
    <source>
        <dbReference type="Proteomes" id="UP000308508"/>
    </source>
</evidence>
<feature type="transmembrane region" description="Helical" evidence="1">
    <location>
        <begin position="31"/>
        <end position="53"/>
    </location>
</feature>
<protein>
    <submittedName>
        <fullName evidence="2">Uncharacterized protein</fullName>
    </submittedName>
</protein>
<comment type="caution">
    <text evidence="2">The sequence shown here is derived from an EMBL/GenBank/DDBJ whole genome shotgun (WGS) entry which is preliminary data.</text>
</comment>
<proteinExistence type="predicted"/>
<keyword evidence="1" id="KW-0472">Membrane</keyword>
<gene>
    <name evidence="2" type="ORF">E5S66_01210</name>
</gene>
<reference evidence="2 3" key="1">
    <citation type="submission" date="2019-04" db="EMBL/GenBank/DDBJ databases">
        <authorList>
            <person name="Grouzdev D.S."/>
            <person name="Nazina T.N."/>
        </authorList>
    </citation>
    <scope>NUCLEOTIDE SEQUENCE [LARGE SCALE GENOMIC DNA]</scope>
    <source>
        <strain evidence="2 3">SHC 3-19</strain>
    </source>
</reference>
<evidence type="ECO:0000313" key="2">
    <source>
        <dbReference type="EMBL" id="TLX22678.1"/>
    </source>
</evidence>
<keyword evidence="1" id="KW-1133">Transmembrane helix</keyword>
<feature type="transmembrane region" description="Helical" evidence="1">
    <location>
        <begin position="59"/>
        <end position="81"/>
    </location>
</feature>
<dbReference type="STRING" id="1123377.GCA_000423885_00761"/>
<accession>A0A5R9PIV2</accession>
<organism evidence="2 3">
    <name type="scientific">Thermomonas fusca</name>
    <dbReference type="NCBI Taxonomy" id="215690"/>
    <lineage>
        <taxon>Bacteria</taxon>
        <taxon>Pseudomonadati</taxon>
        <taxon>Pseudomonadota</taxon>
        <taxon>Gammaproteobacteria</taxon>
        <taxon>Lysobacterales</taxon>
        <taxon>Lysobacteraceae</taxon>
        <taxon>Thermomonas</taxon>
    </lineage>
</organism>
<dbReference type="RefSeq" id="WP_138346820.1">
    <property type="nucleotide sequence ID" value="NZ_SROY01000001.1"/>
</dbReference>
<dbReference type="AlphaFoldDB" id="A0A5R9PIV2"/>
<dbReference type="EMBL" id="SROY01000001">
    <property type="protein sequence ID" value="TLX22678.1"/>
    <property type="molecule type" value="Genomic_DNA"/>
</dbReference>
<feature type="transmembrane region" description="Helical" evidence="1">
    <location>
        <begin position="6"/>
        <end position="24"/>
    </location>
</feature>
<keyword evidence="1" id="KW-0812">Transmembrane</keyword>